<keyword evidence="7" id="KW-1185">Reference proteome</keyword>
<evidence type="ECO:0000313" key="6">
    <source>
        <dbReference type="EMBL" id="CAK8685213.1"/>
    </source>
</evidence>
<evidence type="ECO:0000256" key="1">
    <source>
        <dbReference type="ARBA" id="ARBA00004555"/>
    </source>
</evidence>
<keyword evidence="3" id="KW-0333">Golgi apparatus</keyword>
<name>A0ABP0G0Z6_CLALP</name>
<protein>
    <recommendedName>
        <fullName evidence="8">Trafficking protein particle complex subunit 9</fullName>
    </recommendedName>
</protein>
<accession>A0ABP0G0Z6</accession>
<comment type="subcellular location">
    <subcellularLocation>
        <location evidence="1">Golgi apparatus</location>
    </subcellularLocation>
</comment>
<dbReference type="Proteomes" id="UP001642483">
    <property type="component" value="Unassembled WGS sequence"/>
</dbReference>
<sequence>MSDTSYKASPHNHLEILIAVHCEGNLTDSELNAALAKLKRYSKLTVADAGRTVHFRFERKSPLKNSEWGYFQAHRRAMGLVMLAGCSTAIDVALLHETFQKKKEVMADYIFDARCFVFGIDNALYLQQSKSEVFQFPDVQSWKTSDRDMKDFLTSIFYILESKRLQLAADKSDRPTLLVTPFEKSQSSSSDNDSRNYRKKCLGRWKKHLGDISLLAGLKREALQSYHAALDLLISANDPVWIGGVLEGLCVVTTVVMFSASTSMPKSPVAKAANKQVLDPRNLVSSKLTSTSSNDELEKFCIQTPDDFVDRYKEAVINYSKSMHMGVVEFEACIKATKVMALLKKAMQAAEFLQNAVYIALKVSDEERILKYSVLADLYDDIGFHRKSAFYRRVAAMQCVAPQLEQPNWHKCYNLLQGTLKGYNLKLYNDNGIPENTNDTVFNGKFSEFGWPQVRLRVLYELVFSSRRIGNNRTANRLMAYLLTRMHSHLTESEEKEACSTLEFYSHKTNEVYRKKDEDILATLNLYTLPVATEVNPQPLIQSLLPILLNPCQQSKSVFLFTPLSYQSAQNHLQHADFRWCVNSPAEVQINFHNPLQVHSLHVSDIKLMCEESDKNQVECHTVSLDIPAGTSVNTTLVVIPKRSGSITITGYEVHVFGIVSHCLFADMAWVSIDKYEVDILPEMPVLELNEECFLQYFDVNTIQSKPRLTLYPGERHVLEVPFTNKSNKPISHFDVEIPPIKVKNYVASKFKSSMSPMALMKSNWLEIKCTGWENCLPLDPHTSATLPIVIKVGGFNQDKLFDSQSSNCVVKVKYSGLEAAEQNWGRSLPVEFVATLKPCFIISDISVKHNSKQGWCNVSIELSNVSDYNVTIFSAKLTEQNTDQSDDTKQKETSLTLAQLNQDESTVLKFSMESIVFNESVEDQRVSSRLIDESKQHRIDTQRQLRQTFNDAIDLQWKTKSRNGALNLSSFSLSVENVINLLRPPLYWDFIFNDVPLLHNSEVSALVGDPYPININMTNITGALLTIVDVELEIFQDQYNGFREWNMEDLVLCVGCQNQCFENIEPGKTVEFRCTLIFLLMGHYHVRLRRNSSHSGSVYEVWTEGVKRTLSNQTTSELFNYREFSPEIVVVANES</sequence>
<evidence type="ECO:0008006" key="8">
    <source>
        <dbReference type="Google" id="ProtNLM"/>
    </source>
</evidence>
<evidence type="ECO:0000259" key="5">
    <source>
        <dbReference type="Pfam" id="PF26251"/>
    </source>
</evidence>
<feature type="domain" description="Trs120/TRAPPC9 N-terminal" evidence="4">
    <location>
        <begin position="174"/>
        <end position="259"/>
    </location>
</feature>
<dbReference type="InterPro" id="IPR058563">
    <property type="entry name" value="Trs120_TRAPPC9_N"/>
</dbReference>
<dbReference type="EMBL" id="CAWYQH010000099">
    <property type="protein sequence ID" value="CAK8685213.1"/>
    <property type="molecule type" value="Genomic_DNA"/>
</dbReference>
<comment type="caution">
    <text evidence="6">The sequence shown here is derived from an EMBL/GenBank/DDBJ whole genome shotgun (WGS) entry which is preliminary data.</text>
</comment>
<gene>
    <name evidence="6" type="ORF">CVLEPA_LOCUS16354</name>
</gene>
<feature type="domain" description="Trs120/TRAPPC9 TPR region" evidence="5">
    <location>
        <begin position="361"/>
        <end position="497"/>
    </location>
</feature>
<evidence type="ECO:0000313" key="7">
    <source>
        <dbReference type="Proteomes" id="UP001642483"/>
    </source>
</evidence>
<evidence type="ECO:0000259" key="4">
    <source>
        <dbReference type="Pfam" id="PF08626"/>
    </source>
</evidence>
<organism evidence="6 7">
    <name type="scientific">Clavelina lepadiformis</name>
    <name type="common">Light-bulb sea squirt</name>
    <name type="synonym">Ascidia lepadiformis</name>
    <dbReference type="NCBI Taxonomy" id="159417"/>
    <lineage>
        <taxon>Eukaryota</taxon>
        <taxon>Metazoa</taxon>
        <taxon>Chordata</taxon>
        <taxon>Tunicata</taxon>
        <taxon>Ascidiacea</taxon>
        <taxon>Aplousobranchia</taxon>
        <taxon>Clavelinidae</taxon>
        <taxon>Clavelina</taxon>
    </lineage>
</organism>
<dbReference type="Pfam" id="PF08626">
    <property type="entry name" value="TRAPPC9-Trs120"/>
    <property type="match status" value="1"/>
</dbReference>
<evidence type="ECO:0000256" key="2">
    <source>
        <dbReference type="ARBA" id="ARBA00008459"/>
    </source>
</evidence>
<dbReference type="InterPro" id="IPR013935">
    <property type="entry name" value="Trs120_TRAPPC9"/>
</dbReference>
<dbReference type="PANTHER" id="PTHR21512:SF5">
    <property type="entry name" value="TRAFFICKING PROTEIN PARTICLE COMPLEX SUBUNIT 9"/>
    <property type="match status" value="1"/>
</dbReference>
<dbReference type="PANTHER" id="PTHR21512">
    <property type="entry name" value="TRAFFICKING PROTEIN PARTICLE COMPLEX SUBUNIT 9"/>
    <property type="match status" value="1"/>
</dbReference>
<proteinExistence type="inferred from homology"/>
<comment type="similarity">
    <text evidence="2">Belongs to the NIBP family.</text>
</comment>
<dbReference type="Pfam" id="PF26251">
    <property type="entry name" value="TPR_TRAPPC9-Trs120"/>
    <property type="match status" value="1"/>
</dbReference>
<reference evidence="6 7" key="1">
    <citation type="submission" date="2024-02" db="EMBL/GenBank/DDBJ databases">
        <authorList>
            <person name="Daric V."/>
            <person name="Darras S."/>
        </authorList>
    </citation>
    <scope>NUCLEOTIDE SEQUENCE [LARGE SCALE GENOMIC DNA]</scope>
</reference>
<evidence type="ECO:0000256" key="3">
    <source>
        <dbReference type="ARBA" id="ARBA00023034"/>
    </source>
</evidence>
<dbReference type="InterPro" id="IPR058564">
    <property type="entry name" value="TPR_TRAPPC9_Trs120"/>
</dbReference>